<dbReference type="Gramene" id="Kaladp0045s0348.3.v1.1">
    <property type="protein sequence ID" value="Kaladp0045s0348.3.v1.1"/>
    <property type="gene ID" value="Kaladp0045s0348.v1.1"/>
</dbReference>
<evidence type="ECO:0000259" key="5">
    <source>
        <dbReference type="Pfam" id="PF01743"/>
    </source>
</evidence>
<dbReference type="SUPFAM" id="SSF81301">
    <property type="entry name" value="Nucleotidyltransferase"/>
    <property type="match status" value="1"/>
</dbReference>
<dbReference type="AlphaFoldDB" id="A0A7N0TTI0"/>
<dbReference type="OMA" id="CHVHIGN"/>
<comment type="similarity">
    <text evidence="1 4">Belongs to the tRNA nucleotidyltransferase/poly(A) polymerase family.</text>
</comment>
<dbReference type="EnsemblPlants" id="Kaladp0045s0348.1.v1.1">
    <property type="protein sequence ID" value="Kaladp0045s0348.1.v1.1"/>
    <property type="gene ID" value="Kaladp0045s0348.v1.1"/>
</dbReference>
<dbReference type="PANTHER" id="PTHR43051:SF2">
    <property type="entry name" value="POLYNUCLEOTIDE ADENYLYLTRANSFERASE FAMILY PROTEIN-RELATED"/>
    <property type="match status" value="1"/>
</dbReference>
<dbReference type="InterPro" id="IPR052191">
    <property type="entry name" value="tRNA_ntf/polyA_polymerase_I"/>
</dbReference>
<keyword evidence="2 4" id="KW-0808">Transferase</keyword>
<feature type="domain" description="tRNA nucleotidyltransferase/poly(A) polymerase RNA and SrmB- binding" evidence="6">
    <location>
        <begin position="254"/>
        <end position="314"/>
    </location>
</feature>
<dbReference type="Gene3D" id="1.10.3090.10">
    <property type="entry name" value="cca-adding enzyme, domain 2"/>
    <property type="match status" value="1"/>
</dbReference>
<keyword evidence="3" id="KW-0547">Nucleotide-binding</keyword>
<dbReference type="PANTHER" id="PTHR43051">
    <property type="entry name" value="POLYNUCLEOTIDE ADENYLYLTRANSFERASE FAMILY PROTEIN"/>
    <property type="match status" value="1"/>
</dbReference>
<organism evidence="7 8">
    <name type="scientific">Kalanchoe fedtschenkoi</name>
    <name type="common">Lavender scallops</name>
    <name type="synonym">South American air plant</name>
    <dbReference type="NCBI Taxonomy" id="63787"/>
    <lineage>
        <taxon>Eukaryota</taxon>
        <taxon>Viridiplantae</taxon>
        <taxon>Streptophyta</taxon>
        <taxon>Embryophyta</taxon>
        <taxon>Tracheophyta</taxon>
        <taxon>Spermatophyta</taxon>
        <taxon>Magnoliopsida</taxon>
        <taxon>eudicotyledons</taxon>
        <taxon>Gunneridae</taxon>
        <taxon>Pentapetalae</taxon>
        <taxon>Saxifragales</taxon>
        <taxon>Crassulaceae</taxon>
        <taxon>Kalanchoe</taxon>
    </lineage>
</organism>
<dbReference type="SUPFAM" id="SSF81891">
    <property type="entry name" value="Poly A polymerase C-terminal region-like"/>
    <property type="match status" value="1"/>
</dbReference>
<dbReference type="GO" id="GO:0001680">
    <property type="term" value="P:tRNA 3'-terminal CCA addition"/>
    <property type="evidence" value="ECO:0007669"/>
    <property type="project" value="UniProtKB-ARBA"/>
</dbReference>
<dbReference type="Proteomes" id="UP000594263">
    <property type="component" value="Unplaced"/>
</dbReference>
<dbReference type="Pfam" id="PF01743">
    <property type="entry name" value="PolyA_pol"/>
    <property type="match status" value="1"/>
</dbReference>
<dbReference type="GO" id="GO:0016779">
    <property type="term" value="F:nucleotidyltransferase activity"/>
    <property type="evidence" value="ECO:0007669"/>
    <property type="project" value="InterPro"/>
</dbReference>
<evidence type="ECO:0000313" key="7">
    <source>
        <dbReference type="EnsemblPlants" id="Kaladp0045s0348.3.v1.1"/>
    </source>
</evidence>
<dbReference type="InterPro" id="IPR002646">
    <property type="entry name" value="PolA_pol_head_dom"/>
</dbReference>
<evidence type="ECO:0000256" key="2">
    <source>
        <dbReference type="ARBA" id="ARBA00022679"/>
    </source>
</evidence>
<name>A0A7N0TTI0_KALFE</name>
<dbReference type="Gene3D" id="3.30.460.10">
    <property type="entry name" value="Beta Polymerase, domain 2"/>
    <property type="match status" value="1"/>
</dbReference>
<sequence>MAIAANPLGFFHLPPPLIYCLHKVRNWNSIASAVQFSAGPTCVIKENSQVAINYTKGDDELKVPEWKMFNSKDLGLRTASITKPARLVLNELRKKGYTVYLVGGCVRDLILKKTPKDFDIITSAELKEVLKTFPRCEIVGKRFPICHVHIGDIIVEVSSFSTTARKQGRNFSRIKSPYDCDEHDYLRWRNCLRRDFTINGLMFDPYEQIVYDYMGGLEDIRKAKVRTVIPANMSFVEDCARILRAFRIAARLRFSFTKDLARSVRHLSSSILRLDKGRILMEMNYMLAFGSAEASLRLLWRFGFLELLLPVQASYFVSQGFKRRDERTNMLLALFSTLDTIVTPDQPCHNSLWVGLLAFHQALVVKPRDPVVIAAFSLSVHSGGSLAEAVNIARRISLPHDPSFNEVLEPGNLHTNCSLLNEIIDLQASVEDALSKMAEESFVSQAMSKHPQAPFSDLVFISFALLMRVRKIFDCVSRGKRGIVSKRGSRTDYDSLAPGSLNTIRRMFARIVFDTVYPPKLNLQDG</sequence>
<dbReference type="Gramene" id="Kaladp0045s0348.1.v1.1">
    <property type="protein sequence ID" value="Kaladp0045s0348.1.v1.1"/>
    <property type="gene ID" value="Kaladp0045s0348.v1.1"/>
</dbReference>
<proteinExistence type="inferred from homology"/>
<dbReference type="GO" id="GO:0003723">
    <property type="term" value="F:RNA binding"/>
    <property type="evidence" value="ECO:0007669"/>
    <property type="project" value="UniProtKB-KW"/>
</dbReference>
<dbReference type="GO" id="GO:0000166">
    <property type="term" value="F:nucleotide binding"/>
    <property type="evidence" value="ECO:0007669"/>
    <property type="project" value="UniProtKB-KW"/>
</dbReference>
<dbReference type="InterPro" id="IPR043519">
    <property type="entry name" value="NT_sf"/>
</dbReference>
<evidence type="ECO:0000256" key="3">
    <source>
        <dbReference type="ARBA" id="ARBA00022741"/>
    </source>
</evidence>
<accession>A0A7N0TTI0</accession>
<dbReference type="Pfam" id="PF12627">
    <property type="entry name" value="PolyA_pol_RNAbd"/>
    <property type="match status" value="1"/>
</dbReference>
<dbReference type="CDD" id="cd05398">
    <property type="entry name" value="NT_ClassII-CCAase"/>
    <property type="match status" value="1"/>
</dbReference>
<evidence type="ECO:0008006" key="9">
    <source>
        <dbReference type="Google" id="ProtNLM"/>
    </source>
</evidence>
<evidence type="ECO:0000259" key="6">
    <source>
        <dbReference type="Pfam" id="PF12627"/>
    </source>
</evidence>
<keyword evidence="8" id="KW-1185">Reference proteome</keyword>
<dbReference type="InterPro" id="IPR032828">
    <property type="entry name" value="PolyA_RNA-bd"/>
</dbReference>
<keyword evidence="4" id="KW-0694">RNA-binding</keyword>
<reference evidence="7" key="1">
    <citation type="submission" date="2021-01" db="UniProtKB">
        <authorList>
            <consortium name="EnsemblPlants"/>
        </authorList>
    </citation>
    <scope>IDENTIFICATION</scope>
</reference>
<evidence type="ECO:0000256" key="1">
    <source>
        <dbReference type="ARBA" id="ARBA00007265"/>
    </source>
</evidence>
<protein>
    <recommendedName>
        <fullName evidence="9">Poly(A) polymerase</fullName>
    </recommendedName>
</protein>
<evidence type="ECO:0000256" key="4">
    <source>
        <dbReference type="RuleBase" id="RU003953"/>
    </source>
</evidence>
<dbReference type="EnsemblPlants" id="Kaladp0045s0348.3.v1.1">
    <property type="protein sequence ID" value="Kaladp0045s0348.3.v1.1"/>
    <property type="gene ID" value="Kaladp0045s0348.v1.1"/>
</dbReference>
<evidence type="ECO:0000313" key="8">
    <source>
        <dbReference type="Proteomes" id="UP000594263"/>
    </source>
</evidence>
<feature type="domain" description="Poly A polymerase head" evidence="5">
    <location>
        <begin position="99"/>
        <end position="226"/>
    </location>
</feature>